<evidence type="ECO:0000313" key="7">
    <source>
        <dbReference type="Proteomes" id="UP000315842"/>
    </source>
</evidence>
<feature type="domain" description="Dehydrogenase E1 component" evidence="5">
    <location>
        <begin position="100"/>
        <end position="375"/>
    </location>
</feature>
<dbReference type="Gene3D" id="3.40.50.970">
    <property type="match status" value="1"/>
</dbReference>
<evidence type="ECO:0000256" key="2">
    <source>
        <dbReference type="ARBA" id="ARBA00023002"/>
    </source>
</evidence>
<feature type="compositionally biased region" description="Low complexity" evidence="4">
    <location>
        <begin position="1"/>
        <end position="51"/>
    </location>
</feature>
<dbReference type="PANTHER" id="PTHR43380:SF1">
    <property type="entry name" value="2-OXOISOVALERATE DEHYDROGENASE SUBUNIT ALPHA, MITOCHONDRIAL"/>
    <property type="match status" value="1"/>
</dbReference>
<gene>
    <name evidence="6" type="primary">pdhA</name>
    <name evidence="6" type="ORF">CUD01_07210</name>
</gene>
<dbReference type="NCBIfam" id="TIGR03181">
    <property type="entry name" value="PDH_E1_alph_x"/>
    <property type="match status" value="1"/>
</dbReference>
<keyword evidence="7" id="KW-1185">Reference proteome</keyword>
<evidence type="ECO:0000313" key="6">
    <source>
        <dbReference type="EMBL" id="GEA80277.1"/>
    </source>
</evidence>
<dbReference type="GO" id="GO:0009083">
    <property type="term" value="P:branched-chain amino acid catabolic process"/>
    <property type="evidence" value="ECO:0007669"/>
    <property type="project" value="TreeGrafter"/>
</dbReference>
<keyword evidence="6" id="KW-0670">Pyruvate</keyword>
<keyword evidence="3" id="KW-0786">Thiamine pyrophosphate</keyword>
<name>A0A4Y3K8I9_CELUD</name>
<dbReference type="Proteomes" id="UP000315842">
    <property type="component" value="Unassembled WGS sequence"/>
</dbReference>
<comment type="caution">
    <text evidence="6">The sequence shown here is derived from an EMBL/GenBank/DDBJ whole genome shotgun (WGS) entry which is preliminary data.</text>
</comment>
<dbReference type="InterPro" id="IPR029061">
    <property type="entry name" value="THDP-binding"/>
</dbReference>
<dbReference type="GO" id="GO:0000287">
    <property type="term" value="F:magnesium ion binding"/>
    <property type="evidence" value="ECO:0007669"/>
    <property type="project" value="UniProtKB-ARBA"/>
</dbReference>
<dbReference type="InterPro" id="IPR017596">
    <property type="entry name" value="PdhA/BkdA"/>
</dbReference>
<dbReference type="InterPro" id="IPR001017">
    <property type="entry name" value="DH_E1"/>
</dbReference>
<comment type="cofactor">
    <cofactor evidence="1">
        <name>thiamine diphosphate</name>
        <dbReference type="ChEBI" id="CHEBI:58937"/>
    </cofactor>
</comment>
<sequence length="433" mass="46040">MSSSGLPYASAAAPAAPSSPAAIPGGSAAAPVPTTDGRAAALSSPARASAPGVLPAVEGGPLADEGLVQLLTPSGERVSHPEYDAYVAHLTDDDLRAMYRDMVLTRRFDTEATALQRQGELALFAQALGQEAAQVGSGRALKPQDHVFPSYREHGVAHVRGVELTQVLRLFRGVDHGGWDPVAHGFHLYTLVIGSHALHATGYAMGVQRDGLVGTGDDERDTAVVAYFGDGATSQGDVSEALVFAAVNQAPVVLFCQNNQWAISEPTTRQAAAPIAARAPGFGIPAVRVDGNDVLASYAVTAAALERARRGDGPTFVEAFTYRMGAHTTSDDPSRYRSSEQEEHWRRRDPIDRLRTHLEARGALPATFVDGLQAEADAFGEHLRTAVRAMGHPSAASMFEHVYATPHAGVEADRTWFETYESSFLDAREGSHR</sequence>
<reference evidence="6 7" key="1">
    <citation type="submission" date="2019-06" db="EMBL/GenBank/DDBJ databases">
        <title>Whole genome shotgun sequence of Cellulomonas uda NBRC 3747.</title>
        <authorList>
            <person name="Hosoyama A."/>
            <person name="Uohara A."/>
            <person name="Ohji S."/>
            <person name="Ichikawa N."/>
        </authorList>
    </citation>
    <scope>NUCLEOTIDE SEQUENCE [LARGE SCALE GENOMIC DNA]</scope>
    <source>
        <strain evidence="6 7">NBRC 3747</strain>
    </source>
</reference>
<dbReference type="CDD" id="cd02000">
    <property type="entry name" value="TPP_E1_PDC_ADC_BCADC"/>
    <property type="match status" value="1"/>
</dbReference>
<proteinExistence type="predicted"/>
<evidence type="ECO:0000259" key="5">
    <source>
        <dbReference type="Pfam" id="PF00676"/>
    </source>
</evidence>
<evidence type="ECO:0000256" key="3">
    <source>
        <dbReference type="ARBA" id="ARBA00023052"/>
    </source>
</evidence>
<feature type="region of interest" description="Disordered" evidence="4">
    <location>
        <begin position="328"/>
        <end position="348"/>
    </location>
</feature>
<dbReference type="InterPro" id="IPR050771">
    <property type="entry name" value="Alpha-ketoacid_DH_E1_comp"/>
</dbReference>
<evidence type="ECO:0000256" key="4">
    <source>
        <dbReference type="SAM" id="MobiDB-lite"/>
    </source>
</evidence>
<feature type="compositionally biased region" description="Basic and acidic residues" evidence="4">
    <location>
        <begin position="329"/>
        <end position="348"/>
    </location>
</feature>
<dbReference type="EMBL" id="BJLP01000008">
    <property type="protein sequence ID" value="GEA80277.1"/>
    <property type="molecule type" value="Genomic_DNA"/>
</dbReference>
<keyword evidence="2" id="KW-0560">Oxidoreductase</keyword>
<dbReference type="SUPFAM" id="SSF52518">
    <property type="entry name" value="Thiamin diphosphate-binding fold (THDP-binding)"/>
    <property type="match status" value="1"/>
</dbReference>
<dbReference type="AlphaFoldDB" id="A0A4Y3K8I9"/>
<feature type="region of interest" description="Disordered" evidence="4">
    <location>
        <begin position="1"/>
        <end position="53"/>
    </location>
</feature>
<organism evidence="6 7">
    <name type="scientific">Cellulomonas uda</name>
    <dbReference type="NCBI Taxonomy" id="1714"/>
    <lineage>
        <taxon>Bacteria</taxon>
        <taxon>Bacillati</taxon>
        <taxon>Actinomycetota</taxon>
        <taxon>Actinomycetes</taxon>
        <taxon>Micrococcales</taxon>
        <taxon>Cellulomonadaceae</taxon>
        <taxon>Cellulomonas</taxon>
    </lineage>
</organism>
<accession>A0A4Y3K8I9</accession>
<dbReference type="PANTHER" id="PTHR43380">
    <property type="entry name" value="2-OXOISOVALERATE DEHYDROGENASE SUBUNIT ALPHA, MITOCHONDRIAL"/>
    <property type="match status" value="1"/>
</dbReference>
<dbReference type="GO" id="GO:0016624">
    <property type="term" value="F:oxidoreductase activity, acting on the aldehyde or oxo group of donors, disulfide as acceptor"/>
    <property type="evidence" value="ECO:0007669"/>
    <property type="project" value="InterPro"/>
</dbReference>
<protein>
    <submittedName>
        <fullName evidence="6">Pyruvate dehydrogenase E1 component subunit alpha</fullName>
    </submittedName>
</protein>
<dbReference type="Pfam" id="PF00676">
    <property type="entry name" value="E1_dh"/>
    <property type="match status" value="1"/>
</dbReference>
<evidence type="ECO:0000256" key="1">
    <source>
        <dbReference type="ARBA" id="ARBA00001964"/>
    </source>
</evidence>